<dbReference type="Pfam" id="PF22936">
    <property type="entry name" value="Pol_BBD"/>
    <property type="match status" value="1"/>
</dbReference>
<dbReference type="GO" id="GO:0004190">
    <property type="term" value="F:aspartic-type endopeptidase activity"/>
    <property type="evidence" value="ECO:0007669"/>
    <property type="project" value="UniProtKB-KW"/>
</dbReference>
<reference evidence="4" key="1">
    <citation type="journal article" date="2023" name="Insect Mol. Biol.">
        <title>Genome sequencing provides insights into the evolution of gene families encoding plant cell wall-degrading enzymes in longhorned beetles.</title>
        <authorList>
            <person name="Shin N.R."/>
            <person name="Okamura Y."/>
            <person name="Kirsch R."/>
            <person name="Pauchet Y."/>
        </authorList>
    </citation>
    <scope>NUCLEOTIDE SEQUENCE</scope>
    <source>
        <strain evidence="4">RBIC_L_NR</strain>
    </source>
</reference>
<keyword evidence="1" id="KW-0378">Hydrolase</keyword>
<sequence>MSSEANFIETDIREEANISKKPFQQSSQPSANVNAAAQQPKRSTEQTTQPPSHCRFCSEWHFHNQCKRNLYLNQNSSRRPNFTGVIPKTSKQSSNIQDQAAALPLPFNASENQRRIGQEPVHSRSFPLERLDSQLHNEYYDILYEFSHLFDESSDQPITRTVNHDIRVTSTTVVKVKPYPLSERKKKILNEQIDEMLSSGVIEPSISPYSSSPTHLANSEETIALVAASINCETTAPVESREKFITWLGDSGARDHMVNNECYFSTVSDLENGIQISVAKSDDSLKATKIGNISVKLDNDNGFVGIKDVLYIKNLSVLIYKNLKLLAKEVMAGLSDKDLECLVNEVAIELETITDEQAMDSDIGGDPDAEDCNLQQKKRTTGLH</sequence>
<dbReference type="SUPFAM" id="SSF56672">
    <property type="entry name" value="DNA/RNA polymerases"/>
    <property type="match status" value="1"/>
</dbReference>
<evidence type="ECO:0000259" key="3">
    <source>
        <dbReference type="Pfam" id="PF22936"/>
    </source>
</evidence>
<feature type="domain" description="Retrovirus-related Pol polyprotein from transposon TNT 1-94-like beta-barrel" evidence="3">
    <location>
        <begin position="247"/>
        <end position="316"/>
    </location>
</feature>
<evidence type="ECO:0000313" key="5">
    <source>
        <dbReference type="Proteomes" id="UP001162156"/>
    </source>
</evidence>
<dbReference type="Gene3D" id="3.10.10.10">
    <property type="entry name" value="HIV Type 1 Reverse Transcriptase, subunit A, domain 1"/>
    <property type="match status" value="1"/>
</dbReference>
<evidence type="ECO:0000256" key="2">
    <source>
        <dbReference type="SAM" id="MobiDB-lite"/>
    </source>
</evidence>
<keyword evidence="5" id="KW-1185">Reference proteome</keyword>
<proteinExistence type="predicted"/>
<organism evidence="4 5">
    <name type="scientific">Rhamnusium bicolor</name>
    <dbReference type="NCBI Taxonomy" id="1586634"/>
    <lineage>
        <taxon>Eukaryota</taxon>
        <taxon>Metazoa</taxon>
        <taxon>Ecdysozoa</taxon>
        <taxon>Arthropoda</taxon>
        <taxon>Hexapoda</taxon>
        <taxon>Insecta</taxon>
        <taxon>Pterygota</taxon>
        <taxon>Neoptera</taxon>
        <taxon>Endopterygota</taxon>
        <taxon>Coleoptera</taxon>
        <taxon>Polyphaga</taxon>
        <taxon>Cucujiformia</taxon>
        <taxon>Chrysomeloidea</taxon>
        <taxon>Cerambycidae</taxon>
        <taxon>Lepturinae</taxon>
        <taxon>Rhagiini</taxon>
        <taxon>Rhamnusium</taxon>
    </lineage>
</organism>
<dbReference type="Proteomes" id="UP001162156">
    <property type="component" value="Unassembled WGS sequence"/>
</dbReference>
<dbReference type="GO" id="GO:0071897">
    <property type="term" value="P:DNA biosynthetic process"/>
    <property type="evidence" value="ECO:0007669"/>
    <property type="project" value="UniProtKB-ARBA"/>
</dbReference>
<feature type="compositionally biased region" description="Polar residues" evidence="2">
    <location>
        <begin position="31"/>
        <end position="51"/>
    </location>
</feature>
<evidence type="ECO:0000256" key="1">
    <source>
        <dbReference type="ARBA" id="ARBA00022750"/>
    </source>
</evidence>
<name>A0AAV8YK93_9CUCU</name>
<dbReference type="AlphaFoldDB" id="A0AAV8YK93"/>
<evidence type="ECO:0000313" key="4">
    <source>
        <dbReference type="EMBL" id="KAJ8951407.1"/>
    </source>
</evidence>
<accession>A0AAV8YK93</accession>
<dbReference type="EMBL" id="JANEYF010002106">
    <property type="protein sequence ID" value="KAJ8951407.1"/>
    <property type="molecule type" value="Genomic_DNA"/>
</dbReference>
<feature type="region of interest" description="Disordered" evidence="2">
    <location>
        <begin position="1"/>
        <end position="51"/>
    </location>
</feature>
<protein>
    <recommendedName>
        <fullName evidence="3">Retrovirus-related Pol polyprotein from transposon TNT 1-94-like beta-barrel domain-containing protein</fullName>
    </recommendedName>
</protein>
<keyword evidence="1" id="KW-0064">Aspartyl protease</keyword>
<gene>
    <name evidence="4" type="ORF">NQ314_007678</name>
</gene>
<feature type="compositionally biased region" description="Low complexity" evidence="2">
    <location>
        <begin position="19"/>
        <end position="30"/>
    </location>
</feature>
<feature type="compositionally biased region" description="Acidic residues" evidence="2">
    <location>
        <begin position="359"/>
        <end position="371"/>
    </location>
</feature>
<keyword evidence="1" id="KW-0645">Protease</keyword>
<dbReference type="InterPro" id="IPR054722">
    <property type="entry name" value="PolX-like_BBD"/>
</dbReference>
<dbReference type="InterPro" id="IPR043502">
    <property type="entry name" value="DNA/RNA_pol_sf"/>
</dbReference>
<feature type="region of interest" description="Disordered" evidence="2">
    <location>
        <begin position="359"/>
        <end position="384"/>
    </location>
</feature>
<comment type="caution">
    <text evidence="4">The sequence shown here is derived from an EMBL/GenBank/DDBJ whole genome shotgun (WGS) entry which is preliminary data.</text>
</comment>